<feature type="non-terminal residue" evidence="2">
    <location>
        <position position="1"/>
    </location>
</feature>
<feature type="region of interest" description="Disordered" evidence="1">
    <location>
        <begin position="1"/>
        <end position="98"/>
    </location>
</feature>
<feature type="compositionally biased region" description="Basic residues" evidence="1">
    <location>
        <begin position="56"/>
        <end position="65"/>
    </location>
</feature>
<evidence type="ECO:0000313" key="2">
    <source>
        <dbReference type="EMBL" id="CAA9513530.1"/>
    </source>
</evidence>
<evidence type="ECO:0000256" key="1">
    <source>
        <dbReference type="SAM" id="MobiDB-lite"/>
    </source>
</evidence>
<accession>A0A6J4T4W8</accession>
<dbReference type="EMBL" id="CADCVO010000474">
    <property type="protein sequence ID" value="CAA9513530.1"/>
    <property type="molecule type" value="Genomic_DNA"/>
</dbReference>
<protein>
    <submittedName>
        <fullName evidence="2">Uncharacterized protein</fullName>
    </submittedName>
</protein>
<sequence>AAAPGRGGPGARGRRGPAEPRGPDRGGRRPGHQAPGPPALDAVGQADRLPADRRALRAHRRHRRGVGPARDVHRAARLGRPRGLLPARRAPAAVLQRV</sequence>
<organism evidence="2">
    <name type="scientific">uncultured Solirubrobacteraceae bacterium</name>
    <dbReference type="NCBI Taxonomy" id="1162706"/>
    <lineage>
        <taxon>Bacteria</taxon>
        <taxon>Bacillati</taxon>
        <taxon>Actinomycetota</taxon>
        <taxon>Thermoleophilia</taxon>
        <taxon>Solirubrobacterales</taxon>
        <taxon>Solirubrobacteraceae</taxon>
        <taxon>environmental samples</taxon>
    </lineage>
</organism>
<gene>
    <name evidence="2" type="ORF">AVDCRST_MAG13-2937</name>
</gene>
<feature type="compositionally biased region" description="Gly residues" evidence="1">
    <location>
        <begin position="1"/>
        <end position="11"/>
    </location>
</feature>
<dbReference type="AlphaFoldDB" id="A0A6J4T4W8"/>
<feature type="non-terminal residue" evidence="2">
    <location>
        <position position="98"/>
    </location>
</feature>
<feature type="compositionally biased region" description="Basic and acidic residues" evidence="1">
    <location>
        <begin position="16"/>
        <end position="27"/>
    </location>
</feature>
<reference evidence="2" key="1">
    <citation type="submission" date="2020-02" db="EMBL/GenBank/DDBJ databases">
        <authorList>
            <person name="Meier V. D."/>
        </authorList>
    </citation>
    <scope>NUCLEOTIDE SEQUENCE</scope>
    <source>
        <strain evidence="2">AVDCRST_MAG13</strain>
    </source>
</reference>
<feature type="compositionally biased region" description="Low complexity" evidence="1">
    <location>
        <begin position="81"/>
        <end position="98"/>
    </location>
</feature>
<name>A0A6J4T4W8_9ACTN</name>
<proteinExistence type="predicted"/>